<evidence type="ECO:0000313" key="1">
    <source>
        <dbReference type="EMBL" id="KKK68312.1"/>
    </source>
</evidence>
<dbReference type="AlphaFoldDB" id="A0A0F8XGM0"/>
<sequence>MKTREQKLEDRQERLRSVVIYYCENYPFESIFPQWSFSRYIKLFPDDVGFQCEIQRKYNGSVE</sequence>
<gene>
    <name evidence="1" type="ORF">LCGC14_2945350</name>
</gene>
<comment type="caution">
    <text evidence="1">The sequence shown here is derived from an EMBL/GenBank/DDBJ whole genome shotgun (WGS) entry which is preliminary data.</text>
</comment>
<dbReference type="EMBL" id="LAZR01059198">
    <property type="protein sequence ID" value="KKK68312.1"/>
    <property type="molecule type" value="Genomic_DNA"/>
</dbReference>
<accession>A0A0F8XGM0</accession>
<name>A0A0F8XGM0_9ZZZZ</name>
<protein>
    <submittedName>
        <fullName evidence="1">Uncharacterized protein</fullName>
    </submittedName>
</protein>
<proteinExistence type="predicted"/>
<reference evidence="1" key="1">
    <citation type="journal article" date="2015" name="Nature">
        <title>Complex archaea that bridge the gap between prokaryotes and eukaryotes.</title>
        <authorList>
            <person name="Spang A."/>
            <person name="Saw J.H."/>
            <person name="Jorgensen S.L."/>
            <person name="Zaremba-Niedzwiedzka K."/>
            <person name="Martijn J."/>
            <person name="Lind A.E."/>
            <person name="van Eijk R."/>
            <person name="Schleper C."/>
            <person name="Guy L."/>
            <person name="Ettema T.J."/>
        </authorList>
    </citation>
    <scope>NUCLEOTIDE SEQUENCE</scope>
</reference>
<organism evidence="1">
    <name type="scientific">marine sediment metagenome</name>
    <dbReference type="NCBI Taxonomy" id="412755"/>
    <lineage>
        <taxon>unclassified sequences</taxon>
        <taxon>metagenomes</taxon>
        <taxon>ecological metagenomes</taxon>
    </lineage>
</organism>